<dbReference type="AlphaFoldDB" id="A0A5J5ENB3"/>
<name>A0A5J5ENB3_9PEZI</name>
<feature type="region of interest" description="Disordered" evidence="1">
    <location>
        <begin position="1"/>
        <end position="33"/>
    </location>
</feature>
<dbReference type="Proteomes" id="UP000326924">
    <property type="component" value="Unassembled WGS sequence"/>
</dbReference>
<protein>
    <submittedName>
        <fullName evidence="2">Uncharacterized protein</fullName>
    </submittedName>
</protein>
<dbReference type="OrthoDB" id="4367324at2759"/>
<sequence length="370" mass="41076">MPAKKNRVNKGAKKDVEVAANRKRRDHEEDSATHRVEARLAALELSEIGPATPARVVQYLLPTATPVSLYAYLASFRPEPPSIGEDATTGANTRNSAQYRFSDIRDPVGVWTDFSLASCRARFGAQLRATPISEQPSLISPQKDIDENVIGSEPSVVTFLVRTLFPHLNRALRVCEFAERDRAGADHKSQADRVGITFPQRQVRLVGEVKVSWKWRSSWRDLPSRSHRGVEYRQVLSQVHSYMNAAGCRWGYVVTDREFVALQRGDHFGELHVAEAVPLFGGGRGAWTPALAAWYLYALAQAEGDDWKLTPLSRSRQGKTVDIGRVEAFPHVEATLRRSARVREVQARNEAGSAAQAEQVGSAGRGRRGK</sequence>
<organism evidence="2 3">
    <name type="scientific">Sphaerosporella brunnea</name>
    <dbReference type="NCBI Taxonomy" id="1250544"/>
    <lineage>
        <taxon>Eukaryota</taxon>
        <taxon>Fungi</taxon>
        <taxon>Dikarya</taxon>
        <taxon>Ascomycota</taxon>
        <taxon>Pezizomycotina</taxon>
        <taxon>Pezizomycetes</taxon>
        <taxon>Pezizales</taxon>
        <taxon>Pyronemataceae</taxon>
        <taxon>Sphaerosporella</taxon>
    </lineage>
</organism>
<evidence type="ECO:0000313" key="2">
    <source>
        <dbReference type="EMBL" id="KAA8897054.1"/>
    </source>
</evidence>
<gene>
    <name evidence="2" type="ORF">FN846DRAFT_964419</name>
</gene>
<dbReference type="EMBL" id="VXIS01000204">
    <property type="protein sequence ID" value="KAA8897054.1"/>
    <property type="molecule type" value="Genomic_DNA"/>
</dbReference>
<proteinExistence type="predicted"/>
<feature type="region of interest" description="Disordered" evidence="1">
    <location>
        <begin position="345"/>
        <end position="370"/>
    </location>
</feature>
<evidence type="ECO:0000313" key="3">
    <source>
        <dbReference type="Proteomes" id="UP000326924"/>
    </source>
</evidence>
<comment type="caution">
    <text evidence="2">The sequence shown here is derived from an EMBL/GenBank/DDBJ whole genome shotgun (WGS) entry which is preliminary data.</text>
</comment>
<accession>A0A5J5ENB3</accession>
<dbReference type="InParanoid" id="A0A5J5ENB3"/>
<keyword evidence="3" id="KW-1185">Reference proteome</keyword>
<feature type="compositionally biased region" description="Basic residues" evidence="1">
    <location>
        <begin position="1"/>
        <end position="11"/>
    </location>
</feature>
<reference evidence="2 3" key="1">
    <citation type="submission" date="2019-09" db="EMBL/GenBank/DDBJ databases">
        <title>Draft genome of the ectomycorrhizal ascomycete Sphaerosporella brunnea.</title>
        <authorList>
            <consortium name="DOE Joint Genome Institute"/>
            <person name="Benucci G.M."/>
            <person name="Marozzi G."/>
            <person name="Antonielli L."/>
            <person name="Sanchez S."/>
            <person name="Marco P."/>
            <person name="Wang X."/>
            <person name="Falini L.B."/>
            <person name="Barry K."/>
            <person name="Haridas S."/>
            <person name="Lipzen A."/>
            <person name="Labutti K."/>
            <person name="Grigoriev I.V."/>
            <person name="Murat C."/>
            <person name="Martin F."/>
            <person name="Albertini E."/>
            <person name="Donnini D."/>
            <person name="Bonito G."/>
        </authorList>
    </citation>
    <scope>NUCLEOTIDE SEQUENCE [LARGE SCALE GENOMIC DNA]</scope>
    <source>
        <strain evidence="2 3">Sb_GMNB300</strain>
    </source>
</reference>
<evidence type="ECO:0000256" key="1">
    <source>
        <dbReference type="SAM" id="MobiDB-lite"/>
    </source>
</evidence>